<sequence>MGTLSSRKERGSSRRRPLTLGRVWGLSCRPAAAPLLALHPGTGPSLPVCTGACLPCSPCPSSDPLTPELLQGVAFQQRGCAWVLPGHPGASGCTTGRSNRTADSGPELGPWEP</sequence>
<accession>A0A5N4CZE6</accession>
<protein>
    <submittedName>
        <fullName evidence="2">Uncharacterized protein</fullName>
    </submittedName>
</protein>
<gene>
    <name evidence="2" type="ORF">Cadr_000020751</name>
</gene>
<reference evidence="2 3" key="1">
    <citation type="journal article" date="2019" name="Mol. Ecol. Resour.">
        <title>Improving Illumina assemblies with Hi-C and long reads: an example with the North African dromedary.</title>
        <authorList>
            <person name="Elbers J.P."/>
            <person name="Rogers M.F."/>
            <person name="Perelman P.L."/>
            <person name="Proskuryakova A.A."/>
            <person name="Serdyukova N.A."/>
            <person name="Johnson W.E."/>
            <person name="Horin P."/>
            <person name="Corander J."/>
            <person name="Murphy D."/>
            <person name="Burger P.A."/>
        </authorList>
    </citation>
    <scope>NUCLEOTIDE SEQUENCE [LARGE SCALE GENOMIC DNA]</scope>
    <source>
        <strain evidence="2">Drom800</strain>
        <tissue evidence="2">Blood</tissue>
    </source>
</reference>
<dbReference type="EMBL" id="JWIN03000017">
    <property type="protein sequence ID" value="KAB1264253.1"/>
    <property type="molecule type" value="Genomic_DNA"/>
</dbReference>
<feature type="region of interest" description="Disordered" evidence="1">
    <location>
        <begin position="89"/>
        <end position="113"/>
    </location>
</feature>
<evidence type="ECO:0000256" key="1">
    <source>
        <dbReference type="SAM" id="MobiDB-lite"/>
    </source>
</evidence>
<evidence type="ECO:0000313" key="3">
    <source>
        <dbReference type="Proteomes" id="UP000299084"/>
    </source>
</evidence>
<dbReference type="Proteomes" id="UP000299084">
    <property type="component" value="Unassembled WGS sequence"/>
</dbReference>
<proteinExistence type="predicted"/>
<organism evidence="2 3">
    <name type="scientific">Camelus dromedarius</name>
    <name type="common">Dromedary</name>
    <name type="synonym">Arabian camel</name>
    <dbReference type="NCBI Taxonomy" id="9838"/>
    <lineage>
        <taxon>Eukaryota</taxon>
        <taxon>Metazoa</taxon>
        <taxon>Chordata</taxon>
        <taxon>Craniata</taxon>
        <taxon>Vertebrata</taxon>
        <taxon>Euteleostomi</taxon>
        <taxon>Mammalia</taxon>
        <taxon>Eutheria</taxon>
        <taxon>Laurasiatheria</taxon>
        <taxon>Artiodactyla</taxon>
        <taxon>Tylopoda</taxon>
        <taxon>Camelidae</taxon>
        <taxon>Camelus</taxon>
    </lineage>
</organism>
<comment type="caution">
    <text evidence="2">The sequence shown here is derived from an EMBL/GenBank/DDBJ whole genome shotgun (WGS) entry which is preliminary data.</text>
</comment>
<feature type="compositionally biased region" description="Polar residues" evidence="1">
    <location>
        <begin position="92"/>
        <end position="102"/>
    </location>
</feature>
<evidence type="ECO:0000313" key="2">
    <source>
        <dbReference type="EMBL" id="KAB1264253.1"/>
    </source>
</evidence>
<keyword evidence="3" id="KW-1185">Reference proteome</keyword>
<dbReference type="AlphaFoldDB" id="A0A5N4CZE6"/>
<name>A0A5N4CZE6_CAMDR</name>